<name>A0A919AEY6_9ACTN</name>
<dbReference type="EMBL" id="BNBI01000005">
    <property type="protein sequence ID" value="GHF01530.1"/>
    <property type="molecule type" value="Genomic_DNA"/>
</dbReference>
<reference evidence="1" key="2">
    <citation type="submission" date="2020-09" db="EMBL/GenBank/DDBJ databases">
        <authorList>
            <person name="Sun Q."/>
            <person name="Ohkuma M."/>
        </authorList>
    </citation>
    <scope>NUCLEOTIDE SEQUENCE</scope>
    <source>
        <strain evidence="1">JCM 4477</strain>
    </source>
</reference>
<gene>
    <name evidence="1" type="ORF">GCM10018772_27990</name>
</gene>
<dbReference type="Proteomes" id="UP000630718">
    <property type="component" value="Unassembled WGS sequence"/>
</dbReference>
<evidence type="ECO:0000313" key="1">
    <source>
        <dbReference type="EMBL" id="GHF01530.1"/>
    </source>
</evidence>
<sequence length="178" mass="19358">MSPYARPYALRSAPRLPAAHPVVPRRLRTGAPYLQQPPLTPALPPAFEAFCALHRDRYLDYARAHLPDGEAHRLVRAVLGELAVTWSRIVGHPNPAAQAWALVGGRVREARPLPPPLERCPAQQYDALVLHCLLGHSSGDTAAVMGLEPSKIRYLVCSAPAACRRAVRQLKPAPPEAG</sequence>
<keyword evidence="2" id="KW-1185">Reference proteome</keyword>
<evidence type="ECO:0008006" key="3">
    <source>
        <dbReference type="Google" id="ProtNLM"/>
    </source>
</evidence>
<evidence type="ECO:0000313" key="2">
    <source>
        <dbReference type="Proteomes" id="UP000630718"/>
    </source>
</evidence>
<organism evidence="1 2">
    <name type="scientific">Streptomyces fumanus</name>
    <dbReference type="NCBI Taxonomy" id="67302"/>
    <lineage>
        <taxon>Bacteria</taxon>
        <taxon>Bacillati</taxon>
        <taxon>Actinomycetota</taxon>
        <taxon>Actinomycetes</taxon>
        <taxon>Kitasatosporales</taxon>
        <taxon>Streptomycetaceae</taxon>
        <taxon>Streptomyces</taxon>
    </lineage>
</organism>
<dbReference type="RefSeq" id="WP_190204543.1">
    <property type="nucleotide sequence ID" value="NZ_BNBI01000005.1"/>
</dbReference>
<proteinExistence type="predicted"/>
<reference evidence="1" key="1">
    <citation type="journal article" date="2014" name="Int. J. Syst. Evol. Microbiol.">
        <title>Complete genome sequence of Corynebacterium casei LMG S-19264T (=DSM 44701T), isolated from a smear-ripened cheese.</title>
        <authorList>
            <consortium name="US DOE Joint Genome Institute (JGI-PGF)"/>
            <person name="Walter F."/>
            <person name="Albersmeier A."/>
            <person name="Kalinowski J."/>
            <person name="Ruckert C."/>
        </authorList>
    </citation>
    <scope>NUCLEOTIDE SEQUENCE</scope>
    <source>
        <strain evidence="1">JCM 4477</strain>
    </source>
</reference>
<dbReference type="AlphaFoldDB" id="A0A919AEY6"/>
<accession>A0A919AEY6</accession>
<protein>
    <recommendedName>
        <fullName evidence="3">RNA polymerase sigma factor 70 region 4 type 2 domain-containing protein</fullName>
    </recommendedName>
</protein>
<comment type="caution">
    <text evidence="1">The sequence shown here is derived from an EMBL/GenBank/DDBJ whole genome shotgun (WGS) entry which is preliminary data.</text>
</comment>